<proteinExistence type="predicted"/>
<organism evidence="1 2">
    <name type="scientific">Antarcticirhabdus aurantiaca</name>
    <dbReference type="NCBI Taxonomy" id="2606717"/>
    <lineage>
        <taxon>Bacteria</taxon>
        <taxon>Pseudomonadati</taxon>
        <taxon>Pseudomonadota</taxon>
        <taxon>Alphaproteobacteria</taxon>
        <taxon>Hyphomicrobiales</taxon>
        <taxon>Aurantimonadaceae</taxon>
        <taxon>Antarcticirhabdus</taxon>
    </lineage>
</organism>
<protein>
    <submittedName>
        <fullName evidence="1">AAA family ATPase</fullName>
    </submittedName>
</protein>
<sequence>MPDDGSLSAAGRAPVGRNVMIIGSPGSGKSTLAREIGRRLGLRVVHIDQLYWLPGWRMRPPEEMPALVEAAVAEDGWVFEGNNSRTLPIRAAKADTLIWLDLPRLLCTARVLRRIARSHGRVRPDMAADCPERLDWTFVRWTWDFPRHSRPAQARFFESAAIRAKHRLTSPRAVAQLVAALPGRAG</sequence>
<accession>A0ACD4NSE7</accession>
<keyword evidence="2" id="KW-1185">Reference proteome</keyword>
<evidence type="ECO:0000313" key="2">
    <source>
        <dbReference type="Proteomes" id="UP001163223"/>
    </source>
</evidence>
<gene>
    <name evidence="1" type="ORF">OXU80_06125</name>
</gene>
<evidence type="ECO:0000313" key="1">
    <source>
        <dbReference type="EMBL" id="WAJ29796.1"/>
    </source>
</evidence>
<dbReference type="Proteomes" id="UP001163223">
    <property type="component" value="Chromosome"/>
</dbReference>
<name>A0ACD4NSE7_9HYPH</name>
<reference evidence="1" key="1">
    <citation type="submission" date="2022-11" db="EMBL/GenBank/DDBJ databases">
        <title>beta-Carotene-producing bacterium, Jeongeuplla avenae sp. nov., alleviates the salt stress of Arabidopsis seedlings.</title>
        <authorList>
            <person name="Jiang L."/>
            <person name="Lee J."/>
        </authorList>
    </citation>
    <scope>NUCLEOTIDE SEQUENCE</scope>
    <source>
        <strain evidence="1">DY_R2A_6</strain>
    </source>
</reference>
<dbReference type="EMBL" id="CP113520">
    <property type="protein sequence ID" value="WAJ29796.1"/>
    <property type="molecule type" value="Genomic_DNA"/>
</dbReference>